<evidence type="ECO:0000313" key="2">
    <source>
        <dbReference type="Proteomes" id="UP000324832"/>
    </source>
</evidence>
<organism evidence="1 2">
    <name type="scientific">Leptidea sinapis</name>
    <dbReference type="NCBI Taxonomy" id="189913"/>
    <lineage>
        <taxon>Eukaryota</taxon>
        <taxon>Metazoa</taxon>
        <taxon>Ecdysozoa</taxon>
        <taxon>Arthropoda</taxon>
        <taxon>Hexapoda</taxon>
        <taxon>Insecta</taxon>
        <taxon>Pterygota</taxon>
        <taxon>Neoptera</taxon>
        <taxon>Endopterygota</taxon>
        <taxon>Lepidoptera</taxon>
        <taxon>Glossata</taxon>
        <taxon>Ditrysia</taxon>
        <taxon>Papilionoidea</taxon>
        <taxon>Pieridae</taxon>
        <taxon>Dismorphiinae</taxon>
        <taxon>Leptidea</taxon>
    </lineage>
</organism>
<gene>
    <name evidence="1" type="ORF">LSINAPIS_LOCUS678</name>
</gene>
<dbReference type="GO" id="GO:0000030">
    <property type="term" value="F:mannosyltransferase activity"/>
    <property type="evidence" value="ECO:0007669"/>
    <property type="project" value="TreeGrafter"/>
</dbReference>
<dbReference type="EMBL" id="FZQP02000049">
    <property type="protein sequence ID" value="VVC86950.1"/>
    <property type="molecule type" value="Genomic_DNA"/>
</dbReference>
<dbReference type="AlphaFoldDB" id="A0A5E4PPC4"/>
<dbReference type="GO" id="GO:0035269">
    <property type="term" value="P:protein O-linked glycosylation via mannose"/>
    <property type="evidence" value="ECO:0007669"/>
    <property type="project" value="TreeGrafter"/>
</dbReference>
<keyword evidence="2" id="KW-1185">Reference proteome</keyword>
<dbReference type="InterPro" id="IPR052384">
    <property type="entry name" value="TMTC_O-mannosyltransferase"/>
</dbReference>
<protein>
    <submittedName>
        <fullName evidence="1">Uncharacterized protein</fullName>
    </submittedName>
</protein>
<dbReference type="Proteomes" id="UP000324832">
    <property type="component" value="Unassembled WGS sequence"/>
</dbReference>
<dbReference type="PANTHER" id="PTHR44216">
    <property type="entry name" value="PROTEIN O-MANNOSYL-TRANSFERASE TMTC2"/>
    <property type="match status" value="1"/>
</dbReference>
<proteinExistence type="predicted"/>
<evidence type="ECO:0000313" key="1">
    <source>
        <dbReference type="EMBL" id="VVC86950.1"/>
    </source>
</evidence>
<accession>A0A5E4PPC4</accession>
<reference evidence="1 2" key="1">
    <citation type="submission" date="2017-07" db="EMBL/GenBank/DDBJ databases">
        <authorList>
            <person name="Talla V."/>
            <person name="Backstrom N."/>
        </authorList>
    </citation>
    <scope>NUCLEOTIDE SEQUENCE [LARGE SCALE GENOMIC DNA]</scope>
</reference>
<name>A0A5E4PPC4_9NEOP</name>
<dbReference type="PANTHER" id="PTHR44216:SF3">
    <property type="entry name" value="PROTEIN O-MANNOSYL-TRANSFERASE TMTC2"/>
    <property type="match status" value="1"/>
</dbReference>
<dbReference type="GO" id="GO:0005789">
    <property type="term" value="C:endoplasmic reticulum membrane"/>
    <property type="evidence" value="ECO:0007669"/>
    <property type="project" value="TreeGrafter"/>
</dbReference>
<sequence length="142" mass="15621">MLGSKRFCCLEYLGLRWSEYCTDPEVRALDCYAGGLVTSNRYRLEDTPRVLLAPNGRMGLNYALVGLRPWWWHACNVILHAACCALVARSCVTIARLKRPFAALAALLFAVHPVHTEAVAGVVGRADVLACVFFLSSLLAPQ</sequence>